<sequence>MKFACAIDCHVLVSPSSLSTGFCSVVSAFGLFNLSVPRMADVLANLAIYRLFYVLSVHGFQVTKVVYCLRRSVRCAFAWRGGAMLVQTVASKPIRH</sequence>
<reference evidence="2" key="2">
    <citation type="submission" date="2020-11" db="EMBL/GenBank/DDBJ databases">
        <authorList>
            <consortium name="DOE Joint Genome Institute"/>
            <person name="Kuo A."/>
            <person name="Miyauchi S."/>
            <person name="Kiss E."/>
            <person name="Drula E."/>
            <person name="Kohler A."/>
            <person name="Sanchez-Garcia M."/>
            <person name="Andreopoulos B."/>
            <person name="Barry K.W."/>
            <person name="Bonito G."/>
            <person name="Buee M."/>
            <person name="Carver A."/>
            <person name="Chen C."/>
            <person name="Cichocki N."/>
            <person name="Clum A."/>
            <person name="Culley D."/>
            <person name="Crous P.W."/>
            <person name="Fauchery L."/>
            <person name="Girlanda M."/>
            <person name="Hayes R."/>
            <person name="Keri Z."/>
            <person name="Labutti K."/>
            <person name="Lipzen A."/>
            <person name="Lombard V."/>
            <person name="Magnuson J."/>
            <person name="Maillard F."/>
            <person name="Morin E."/>
            <person name="Murat C."/>
            <person name="Nolan M."/>
            <person name="Ohm R."/>
            <person name="Pangilinan J."/>
            <person name="Pereira M."/>
            <person name="Perotto S."/>
            <person name="Peter M."/>
            <person name="Riley R."/>
            <person name="Sitrit Y."/>
            <person name="Stielow B."/>
            <person name="Szollosi G."/>
            <person name="Zifcakova L."/>
            <person name="Stursova M."/>
            <person name="Spatafora J.W."/>
            <person name="Tedersoo L."/>
            <person name="Vaario L.-M."/>
            <person name="Yamada A."/>
            <person name="Yan M."/>
            <person name="Wang P."/>
            <person name="Xu J."/>
            <person name="Bruns T."/>
            <person name="Baldrian P."/>
            <person name="Vilgalys R."/>
            <person name="Henrissat B."/>
            <person name="Grigoriev I.V."/>
            <person name="Hibbett D."/>
            <person name="Nagy L.G."/>
            <person name="Martin F.M."/>
        </authorList>
    </citation>
    <scope>NUCLEOTIDE SEQUENCE</scope>
    <source>
        <strain evidence="2">UH-Tt-Lm1</strain>
    </source>
</reference>
<accession>A0A9P6LDU2</accession>
<proteinExistence type="predicted"/>
<feature type="transmembrane region" description="Helical" evidence="1">
    <location>
        <begin position="47"/>
        <end position="67"/>
    </location>
</feature>
<keyword evidence="1" id="KW-1133">Transmembrane helix</keyword>
<evidence type="ECO:0000313" key="3">
    <source>
        <dbReference type="Proteomes" id="UP000736335"/>
    </source>
</evidence>
<dbReference type="Proteomes" id="UP000736335">
    <property type="component" value="Unassembled WGS sequence"/>
</dbReference>
<evidence type="ECO:0000313" key="2">
    <source>
        <dbReference type="EMBL" id="KAF9793336.1"/>
    </source>
</evidence>
<reference evidence="2" key="1">
    <citation type="journal article" date="2020" name="Nat. Commun.">
        <title>Large-scale genome sequencing of mycorrhizal fungi provides insights into the early evolution of symbiotic traits.</title>
        <authorList>
            <person name="Miyauchi S."/>
            <person name="Kiss E."/>
            <person name="Kuo A."/>
            <person name="Drula E."/>
            <person name="Kohler A."/>
            <person name="Sanchez-Garcia M."/>
            <person name="Morin E."/>
            <person name="Andreopoulos B."/>
            <person name="Barry K.W."/>
            <person name="Bonito G."/>
            <person name="Buee M."/>
            <person name="Carver A."/>
            <person name="Chen C."/>
            <person name="Cichocki N."/>
            <person name="Clum A."/>
            <person name="Culley D."/>
            <person name="Crous P.W."/>
            <person name="Fauchery L."/>
            <person name="Girlanda M."/>
            <person name="Hayes R.D."/>
            <person name="Keri Z."/>
            <person name="LaButti K."/>
            <person name="Lipzen A."/>
            <person name="Lombard V."/>
            <person name="Magnuson J."/>
            <person name="Maillard F."/>
            <person name="Murat C."/>
            <person name="Nolan M."/>
            <person name="Ohm R.A."/>
            <person name="Pangilinan J."/>
            <person name="Pereira M.F."/>
            <person name="Perotto S."/>
            <person name="Peter M."/>
            <person name="Pfister S."/>
            <person name="Riley R."/>
            <person name="Sitrit Y."/>
            <person name="Stielow J.B."/>
            <person name="Szollosi G."/>
            <person name="Zifcakova L."/>
            <person name="Stursova M."/>
            <person name="Spatafora J.W."/>
            <person name="Tedersoo L."/>
            <person name="Vaario L.M."/>
            <person name="Yamada A."/>
            <person name="Yan M."/>
            <person name="Wang P."/>
            <person name="Xu J."/>
            <person name="Bruns T."/>
            <person name="Baldrian P."/>
            <person name="Vilgalys R."/>
            <person name="Dunand C."/>
            <person name="Henrissat B."/>
            <person name="Grigoriev I.V."/>
            <person name="Hibbett D."/>
            <person name="Nagy L.G."/>
            <person name="Martin F.M."/>
        </authorList>
    </citation>
    <scope>NUCLEOTIDE SEQUENCE</scope>
    <source>
        <strain evidence="2">UH-Tt-Lm1</strain>
    </source>
</reference>
<comment type="caution">
    <text evidence="2">The sequence shown here is derived from an EMBL/GenBank/DDBJ whole genome shotgun (WGS) entry which is preliminary data.</text>
</comment>
<keyword evidence="3" id="KW-1185">Reference proteome</keyword>
<organism evidence="2 3">
    <name type="scientific">Thelephora terrestris</name>
    <dbReference type="NCBI Taxonomy" id="56493"/>
    <lineage>
        <taxon>Eukaryota</taxon>
        <taxon>Fungi</taxon>
        <taxon>Dikarya</taxon>
        <taxon>Basidiomycota</taxon>
        <taxon>Agaricomycotina</taxon>
        <taxon>Agaricomycetes</taxon>
        <taxon>Thelephorales</taxon>
        <taxon>Thelephoraceae</taxon>
        <taxon>Thelephora</taxon>
    </lineage>
</organism>
<name>A0A9P6LDU2_9AGAM</name>
<evidence type="ECO:0000256" key="1">
    <source>
        <dbReference type="SAM" id="Phobius"/>
    </source>
</evidence>
<keyword evidence="1" id="KW-0472">Membrane</keyword>
<keyword evidence="1" id="KW-0812">Transmembrane</keyword>
<dbReference type="AlphaFoldDB" id="A0A9P6LDU2"/>
<dbReference type="EMBL" id="WIUZ02000001">
    <property type="protein sequence ID" value="KAF9793336.1"/>
    <property type="molecule type" value="Genomic_DNA"/>
</dbReference>
<protein>
    <submittedName>
        <fullName evidence="2">Uncharacterized protein</fullName>
    </submittedName>
</protein>
<gene>
    <name evidence="2" type="ORF">BJ322DRAFT_121002</name>
</gene>